<gene>
    <name evidence="4" type="ORF">bsdcttw_12960</name>
</gene>
<dbReference type="InterPro" id="IPR006059">
    <property type="entry name" value="SBP"/>
</dbReference>
<reference evidence="4 5" key="2">
    <citation type="submission" date="2020-08" db="EMBL/GenBank/DDBJ databases">
        <authorList>
            <person name="Ueki A."/>
            <person name="Tonouchi A."/>
        </authorList>
    </citation>
    <scope>NUCLEOTIDE SEQUENCE [LARGE SCALE GENOMIC DNA]</scope>
    <source>
        <strain evidence="4 5">CTTW</strain>
    </source>
</reference>
<sequence length="506" mass="57285">MRKQKLLAIVLVLTLIMGVLGACGKNSAQTSNGANKTSSEDKGSKDSSSGKPSTLTILYPGDEADRMTSFLENEFADKMLADLNLKVKMIYVPWDSYWEQKDIMLAANEPIDLYWDGLPNLSQIVNEKQAMPLDDLITKYGQDIQKVIPETHIQGAKVNGQIYGIPSSYASSSGMYQFVTVRQDLMDEVGMTDLNTPDDLVSYATKVKEKHPELKGPGDIIFKPLTRYFQPEQYTFVAKEETAVYGEDTGKVYSYYETDAFKDVAKFNRSMYNAGLYSDELSTNYNERTNRMQTGLYIWTEGSFGKDTEISSAVKANAPDAKLKNYLLADDKPRYITATGGEVLCIPNTAPNPEGAMKFINWIYSSQANYLFALYGVEGKDYEMVDGRINRLVTNDFFYEWMFRNKNYTVFTPDADQEYIDQYQHWDDDAKLSNAIGFVFNNENVKEIETAVYEVCQKDLAPIRNGFVDFDSNYDAAIKKLKAAGIDKYIAEVQKQFDEFIANKNK</sequence>
<name>A0A7I8DMK3_9FIRM</name>
<proteinExistence type="predicted"/>
<keyword evidence="5" id="KW-1185">Reference proteome</keyword>
<dbReference type="PANTHER" id="PTHR43649:SF12">
    <property type="entry name" value="DIACETYLCHITOBIOSE BINDING PROTEIN DASA"/>
    <property type="match status" value="1"/>
</dbReference>
<dbReference type="Gene3D" id="3.40.190.10">
    <property type="entry name" value="Periplasmic binding protein-like II"/>
    <property type="match status" value="2"/>
</dbReference>
<dbReference type="Pfam" id="PF12010">
    <property type="entry name" value="DUF3502"/>
    <property type="match status" value="1"/>
</dbReference>
<feature type="signal peptide" evidence="2">
    <location>
        <begin position="1"/>
        <end position="22"/>
    </location>
</feature>
<feature type="region of interest" description="Disordered" evidence="1">
    <location>
        <begin position="28"/>
        <end position="55"/>
    </location>
</feature>
<reference evidence="4 5" key="1">
    <citation type="submission" date="2020-08" db="EMBL/GenBank/DDBJ databases">
        <title>Draft genome sequencing of an Anaerocolumna strain isolated from anoxic soil subjected to BSD treatment.</title>
        <authorList>
            <person name="Uek A."/>
            <person name="Tonouchi A."/>
        </authorList>
    </citation>
    <scope>NUCLEOTIDE SEQUENCE [LARGE SCALE GENOMIC DNA]</scope>
    <source>
        <strain evidence="4 5">CTTW</strain>
    </source>
</reference>
<dbReference type="PROSITE" id="PS51257">
    <property type="entry name" value="PROKAR_LIPOPROTEIN"/>
    <property type="match status" value="1"/>
</dbReference>
<accession>A0A7I8DMK3</accession>
<dbReference type="Pfam" id="PF01547">
    <property type="entry name" value="SBP_bac_1"/>
    <property type="match status" value="1"/>
</dbReference>
<dbReference type="PANTHER" id="PTHR43649">
    <property type="entry name" value="ARABINOSE-BINDING PROTEIN-RELATED"/>
    <property type="match status" value="1"/>
</dbReference>
<dbReference type="SUPFAM" id="SSF53850">
    <property type="entry name" value="Periplasmic binding protein-like II"/>
    <property type="match status" value="1"/>
</dbReference>
<evidence type="ECO:0000313" key="4">
    <source>
        <dbReference type="EMBL" id="BCJ98255.1"/>
    </source>
</evidence>
<dbReference type="Proteomes" id="UP000515703">
    <property type="component" value="Chromosome"/>
</dbReference>
<dbReference type="EMBL" id="AP023368">
    <property type="protein sequence ID" value="BCJ98255.1"/>
    <property type="molecule type" value="Genomic_DNA"/>
</dbReference>
<dbReference type="AlphaFoldDB" id="A0A7I8DMK3"/>
<evidence type="ECO:0000313" key="5">
    <source>
        <dbReference type="Proteomes" id="UP000515703"/>
    </source>
</evidence>
<organism evidence="4 5">
    <name type="scientific">Anaerocolumna chitinilytica</name>
    <dbReference type="NCBI Taxonomy" id="1727145"/>
    <lineage>
        <taxon>Bacteria</taxon>
        <taxon>Bacillati</taxon>
        <taxon>Bacillota</taxon>
        <taxon>Clostridia</taxon>
        <taxon>Lachnospirales</taxon>
        <taxon>Lachnospiraceae</taxon>
        <taxon>Anaerocolumna</taxon>
    </lineage>
</organism>
<evidence type="ECO:0000256" key="2">
    <source>
        <dbReference type="SAM" id="SignalP"/>
    </source>
</evidence>
<evidence type="ECO:0000256" key="1">
    <source>
        <dbReference type="SAM" id="MobiDB-lite"/>
    </source>
</evidence>
<dbReference type="InterPro" id="IPR022627">
    <property type="entry name" value="DUF3502"/>
</dbReference>
<evidence type="ECO:0000259" key="3">
    <source>
        <dbReference type="Pfam" id="PF12010"/>
    </source>
</evidence>
<keyword evidence="2" id="KW-0732">Signal</keyword>
<dbReference type="InterPro" id="IPR050490">
    <property type="entry name" value="Bact_solute-bd_prot1"/>
</dbReference>
<dbReference type="KEGG" id="acht:bsdcttw_12960"/>
<dbReference type="RefSeq" id="WP_197979830.1">
    <property type="nucleotide sequence ID" value="NZ_AP023368.1"/>
</dbReference>
<protein>
    <submittedName>
        <fullName evidence="4">ABC transporter substrate-binding protein</fullName>
    </submittedName>
</protein>
<feature type="chain" id="PRO_5038853716" evidence="2">
    <location>
        <begin position="23"/>
        <end position="506"/>
    </location>
</feature>
<feature type="domain" description="DUF3502" evidence="3">
    <location>
        <begin position="435"/>
        <end position="502"/>
    </location>
</feature>